<dbReference type="GeneID" id="93621541"/>
<evidence type="ECO:0008006" key="3">
    <source>
        <dbReference type="Google" id="ProtNLM"/>
    </source>
</evidence>
<organism evidence="1 2">
    <name type="scientific">Rhizopus delemar (strain RA 99-880 / ATCC MYA-4621 / FGSC 9543 / NRRL 43880)</name>
    <name type="common">Mucormycosis agent</name>
    <name type="synonym">Rhizopus arrhizus var. delemar</name>
    <dbReference type="NCBI Taxonomy" id="246409"/>
    <lineage>
        <taxon>Eukaryota</taxon>
        <taxon>Fungi</taxon>
        <taxon>Fungi incertae sedis</taxon>
        <taxon>Mucoromycota</taxon>
        <taxon>Mucoromycotina</taxon>
        <taxon>Mucoromycetes</taxon>
        <taxon>Mucorales</taxon>
        <taxon>Mucorineae</taxon>
        <taxon>Rhizopodaceae</taxon>
        <taxon>Rhizopus</taxon>
    </lineage>
</organism>
<dbReference type="InterPro" id="IPR036397">
    <property type="entry name" value="RNaseH_sf"/>
</dbReference>
<keyword evidence="2" id="KW-1185">Reference proteome</keyword>
<dbReference type="Gene3D" id="3.30.420.10">
    <property type="entry name" value="Ribonuclease H-like superfamily/Ribonuclease H"/>
    <property type="match status" value="1"/>
</dbReference>
<dbReference type="Proteomes" id="UP000009138">
    <property type="component" value="Unassembled WGS sequence"/>
</dbReference>
<evidence type="ECO:0000313" key="2">
    <source>
        <dbReference type="Proteomes" id="UP000009138"/>
    </source>
</evidence>
<dbReference type="InParanoid" id="I1CN35"/>
<dbReference type="AlphaFoldDB" id="I1CN35"/>
<dbReference type="GO" id="GO:0003676">
    <property type="term" value="F:nucleic acid binding"/>
    <property type="evidence" value="ECO:0007669"/>
    <property type="project" value="InterPro"/>
</dbReference>
<sequence>MSRVHEFMKEECCIMFNDIRSSTVGAPRGWQKKRRLTTAPPKEYPRDTTTDHYMRFNSETFDIMNKCEEYDGALLHNGKCTYTHFQGNRGNDQGRGQKLQVCLSPPPYSPGLNPIEQFWVLIKAKAKPHQLEDTEALEELIYLHNIIQHLKNQFNHYLNETLI</sequence>
<name>I1CN35_RHIO9</name>
<dbReference type="RefSeq" id="XP_067525261.1">
    <property type="nucleotide sequence ID" value="XM_067669160.1"/>
</dbReference>
<accession>I1CN35</accession>
<protein>
    <recommendedName>
        <fullName evidence="3">Tc1-like transposase DDE domain-containing protein</fullName>
    </recommendedName>
</protein>
<reference evidence="1 2" key="1">
    <citation type="journal article" date="2009" name="PLoS Genet.">
        <title>Genomic analysis of the basal lineage fungus Rhizopus oryzae reveals a whole-genome duplication.</title>
        <authorList>
            <person name="Ma L.-J."/>
            <person name="Ibrahim A.S."/>
            <person name="Skory C."/>
            <person name="Grabherr M.G."/>
            <person name="Burger G."/>
            <person name="Butler M."/>
            <person name="Elias M."/>
            <person name="Idnurm A."/>
            <person name="Lang B.F."/>
            <person name="Sone T."/>
            <person name="Abe A."/>
            <person name="Calvo S.E."/>
            <person name="Corrochano L.M."/>
            <person name="Engels R."/>
            <person name="Fu J."/>
            <person name="Hansberg W."/>
            <person name="Kim J.-M."/>
            <person name="Kodira C.D."/>
            <person name="Koehrsen M.J."/>
            <person name="Liu B."/>
            <person name="Miranda-Saavedra D."/>
            <person name="O'Leary S."/>
            <person name="Ortiz-Castellanos L."/>
            <person name="Poulter R."/>
            <person name="Rodriguez-Romero J."/>
            <person name="Ruiz-Herrera J."/>
            <person name="Shen Y.-Q."/>
            <person name="Zeng Q."/>
            <person name="Galagan J."/>
            <person name="Birren B.W."/>
            <person name="Cuomo C.A."/>
            <person name="Wickes B.L."/>
        </authorList>
    </citation>
    <scope>NUCLEOTIDE SEQUENCE [LARGE SCALE GENOMIC DNA]</scope>
    <source>
        <strain evidence="2">RA 99-880 / ATCC MYA-4621 / FGSC 9543 / NRRL 43880</strain>
    </source>
</reference>
<proteinExistence type="predicted"/>
<evidence type="ECO:0000313" key="1">
    <source>
        <dbReference type="EMBL" id="EIE89865.1"/>
    </source>
</evidence>
<dbReference type="VEuPathDB" id="FungiDB:RO3G_14576"/>
<gene>
    <name evidence="1" type="ORF">RO3G_14576</name>
</gene>
<dbReference type="EMBL" id="CH476745">
    <property type="protein sequence ID" value="EIE89865.1"/>
    <property type="molecule type" value="Genomic_DNA"/>
</dbReference>